<evidence type="ECO:0000256" key="6">
    <source>
        <dbReference type="SAM" id="Phobius"/>
    </source>
</evidence>
<dbReference type="AlphaFoldDB" id="A0A1S2LH12"/>
<dbReference type="InterPro" id="IPR000160">
    <property type="entry name" value="GGDEF_dom"/>
</dbReference>
<dbReference type="SUPFAM" id="SSF55073">
    <property type="entry name" value="Nucleotide cyclase"/>
    <property type="match status" value="1"/>
</dbReference>
<dbReference type="GO" id="GO:0071555">
    <property type="term" value="P:cell wall organization"/>
    <property type="evidence" value="ECO:0007669"/>
    <property type="project" value="InterPro"/>
</dbReference>
<evidence type="ECO:0000256" key="4">
    <source>
        <dbReference type="ARBA" id="ARBA00022989"/>
    </source>
</evidence>
<protein>
    <recommendedName>
        <fullName evidence="7">GGDEF domain-containing protein</fullName>
    </recommendedName>
</protein>
<dbReference type="Gene3D" id="3.30.70.270">
    <property type="match status" value="1"/>
</dbReference>
<dbReference type="Proteomes" id="UP000180098">
    <property type="component" value="Unassembled WGS sequence"/>
</dbReference>
<dbReference type="NCBIfam" id="TIGR00254">
    <property type="entry name" value="GGDEF"/>
    <property type="match status" value="1"/>
</dbReference>
<feature type="transmembrane region" description="Helical" evidence="6">
    <location>
        <begin position="133"/>
        <end position="151"/>
    </location>
</feature>
<evidence type="ECO:0000256" key="3">
    <source>
        <dbReference type="ARBA" id="ARBA00022692"/>
    </source>
</evidence>
<dbReference type="CDD" id="cd01949">
    <property type="entry name" value="GGDEF"/>
    <property type="match status" value="1"/>
</dbReference>
<dbReference type="Pfam" id="PF07694">
    <property type="entry name" value="5TM-5TMR_LYT"/>
    <property type="match status" value="1"/>
</dbReference>
<dbReference type="GO" id="GO:0043709">
    <property type="term" value="P:cell adhesion involved in single-species biofilm formation"/>
    <property type="evidence" value="ECO:0007669"/>
    <property type="project" value="TreeGrafter"/>
</dbReference>
<gene>
    <name evidence="8" type="ORF">BKP35_12075</name>
</gene>
<dbReference type="GO" id="GO:1902201">
    <property type="term" value="P:negative regulation of bacterial-type flagellum-dependent cell motility"/>
    <property type="evidence" value="ECO:0007669"/>
    <property type="project" value="TreeGrafter"/>
</dbReference>
<sequence length="361" mass="40849">MISDLIVNIAVLTSFTFFWHQALKNNRLTLNSRTKIKILDGIIGGVLGIILMHYSIQVNEITILDLRHIPVILVAYFGGFLPAIVSAAIISIGRFFIDVNFSSVVSLFMMFTMAIGAGIIVRYVKVKGIKKWTLLLLYSQFVFTLALYIVVDAFSQVLNIAFFHIVSSLIGGFLTLYFVNYIRRYTELYNQYKDRSQRDPLTGLFNVRSFDYYYNLMLEKAQSAKEDCAVCIIDIDYFKKVNDKYGHPAGDEVLKQLALLLKKLMRDGDIVARNGGEEFSVLLDRCNLQQAEEVACRIRIAVERHSFILPSKEKINITVSIGVASYNGGEVDPVRLYQDADDALYKAKHEGRNNVCVKGDS</sequence>
<feature type="transmembrane region" description="Helical" evidence="6">
    <location>
        <begin position="103"/>
        <end position="121"/>
    </location>
</feature>
<dbReference type="InterPro" id="IPR011620">
    <property type="entry name" value="Sig_transdc_His_kinase_LytS_TM"/>
</dbReference>
<evidence type="ECO:0000313" key="8">
    <source>
        <dbReference type="EMBL" id="OIJ11666.1"/>
    </source>
</evidence>
<dbReference type="InterPro" id="IPR050469">
    <property type="entry name" value="Diguanylate_Cyclase"/>
</dbReference>
<keyword evidence="2" id="KW-1003">Cell membrane</keyword>
<evidence type="ECO:0000256" key="5">
    <source>
        <dbReference type="ARBA" id="ARBA00023136"/>
    </source>
</evidence>
<dbReference type="Pfam" id="PF00990">
    <property type="entry name" value="GGDEF"/>
    <property type="match status" value="1"/>
</dbReference>
<dbReference type="FunFam" id="3.30.70.270:FF:000001">
    <property type="entry name" value="Diguanylate cyclase domain protein"/>
    <property type="match status" value="1"/>
</dbReference>
<dbReference type="GO" id="GO:0005886">
    <property type="term" value="C:plasma membrane"/>
    <property type="evidence" value="ECO:0007669"/>
    <property type="project" value="UniProtKB-SubCell"/>
</dbReference>
<comment type="subcellular location">
    <subcellularLocation>
        <location evidence="1">Cell membrane</location>
        <topology evidence="1">Multi-pass membrane protein</topology>
    </subcellularLocation>
</comment>
<dbReference type="GO" id="GO:0052621">
    <property type="term" value="F:diguanylate cyclase activity"/>
    <property type="evidence" value="ECO:0007669"/>
    <property type="project" value="TreeGrafter"/>
</dbReference>
<dbReference type="PANTHER" id="PTHR45138">
    <property type="entry name" value="REGULATORY COMPONENTS OF SENSORY TRANSDUCTION SYSTEM"/>
    <property type="match status" value="1"/>
</dbReference>
<dbReference type="RefSeq" id="WP_071313599.1">
    <property type="nucleotide sequence ID" value="NZ_MLQQ01000026.1"/>
</dbReference>
<dbReference type="PANTHER" id="PTHR45138:SF9">
    <property type="entry name" value="DIGUANYLATE CYCLASE DGCM-RELATED"/>
    <property type="match status" value="1"/>
</dbReference>
<keyword evidence="5 6" id="KW-0472">Membrane</keyword>
<reference evidence="8 9" key="1">
    <citation type="submission" date="2016-10" db="EMBL/GenBank/DDBJ databases">
        <title>Draft genome sequences of four alkaliphilic bacteria belonging to the Anaerobacillus genus.</title>
        <authorList>
            <person name="Bassil N.M."/>
            <person name="Lloyd J.R."/>
        </authorList>
    </citation>
    <scope>NUCLEOTIDE SEQUENCE [LARGE SCALE GENOMIC DNA]</scope>
    <source>
        <strain evidence="8 9">DSM 15340</strain>
    </source>
</reference>
<feature type="transmembrane region" description="Helical" evidence="6">
    <location>
        <begin position="157"/>
        <end position="179"/>
    </location>
</feature>
<dbReference type="GO" id="GO:0000155">
    <property type="term" value="F:phosphorelay sensor kinase activity"/>
    <property type="evidence" value="ECO:0007669"/>
    <property type="project" value="InterPro"/>
</dbReference>
<evidence type="ECO:0000259" key="7">
    <source>
        <dbReference type="PROSITE" id="PS50887"/>
    </source>
</evidence>
<dbReference type="InterPro" id="IPR043128">
    <property type="entry name" value="Rev_trsase/Diguanyl_cyclase"/>
</dbReference>
<dbReference type="SMART" id="SM00267">
    <property type="entry name" value="GGDEF"/>
    <property type="match status" value="1"/>
</dbReference>
<keyword evidence="4 6" id="KW-1133">Transmembrane helix</keyword>
<evidence type="ECO:0000256" key="2">
    <source>
        <dbReference type="ARBA" id="ARBA00022475"/>
    </source>
</evidence>
<feature type="domain" description="GGDEF" evidence="7">
    <location>
        <begin position="226"/>
        <end position="360"/>
    </location>
</feature>
<feature type="transmembrane region" description="Helical" evidence="6">
    <location>
        <begin position="38"/>
        <end position="56"/>
    </location>
</feature>
<keyword evidence="3 6" id="KW-0812">Transmembrane</keyword>
<dbReference type="InterPro" id="IPR029787">
    <property type="entry name" value="Nucleotide_cyclase"/>
</dbReference>
<keyword evidence="9" id="KW-1185">Reference proteome</keyword>
<dbReference type="PROSITE" id="PS50887">
    <property type="entry name" value="GGDEF"/>
    <property type="match status" value="1"/>
</dbReference>
<feature type="transmembrane region" description="Helical" evidence="6">
    <location>
        <begin position="5"/>
        <end position="23"/>
    </location>
</feature>
<organism evidence="8 9">
    <name type="scientific">Anaerobacillus arseniciselenatis</name>
    <dbReference type="NCBI Taxonomy" id="85682"/>
    <lineage>
        <taxon>Bacteria</taxon>
        <taxon>Bacillati</taxon>
        <taxon>Bacillota</taxon>
        <taxon>Bacilli</taxon>
        <taxon>Bacillales</taxon>
        <taxon>Bacillaceae</taxon>
        <taxon>Anaerobacillus</taxon>
    </lineage>
</organism>
<dbReference type="EMBL" id="MLQQ01000026">
    <property type="protein sequence ID" value="OIJ11666.1"/>
    <property type="molecule type" value="Genomic_DNA"/>
</dbReference>
<dbReference type="OrthoDB" id="9759607at2"/>
<evidence type="ECO:0000256" key="1">
    <source>
        <dbReference type="ARBA" id="ARBA00004651"/>
    </source>
</evidence>
<comment type="caution">
    <text evidence="8">The sequence shown here is derived from an EMBL/GenBank/DDBJ whole genome shotgun (WGS) entry which is preliminary data.</text>
</comment>
<proteinExistence type="predicted"/>
<name>A0A1S2LH12_9BACI</name>
<evidence type="ECO:0000313" key="9">
    <source>
        <dbReference type="Proteomes" id="UP000180098"/>
    </source>
</evidence>
<feature type="transmembrane region" description="Helical" evidence="6">
    <location>
        <begin position="68"/>
        <end position="97"/>
    </location>
</feature>
<accession>A0A1S2LH12</accession>